<evidence type="ECO:0000313" key="10">
    <source>
        <dbReference type="Proteomes" id="UP000317421"/>
    </source>
</evidence>
<keyword evidence="6 7" id="KW-0030">Aminoacyl-tRNA synthetase</keyword>
<dbReference type="NCBIfam" id="NF004315">
    <property type="entry name" value="PRK05710.1-4"/>
    <property type="match status" value="1"/>
</dbReference>
<gene>
    <name evidence="9" type="primary">gltX_2</name>
    <name evidence="9" type="ORF">Pla108_09900</name>
</gene>
<dbReference type="EC" id="6.1.1.17" evidence="9"/>
<dbReference type="EMBL" id="SJPR01000001">
    <property type="protein sequence ID" value="TWU00047.1"/>
    <property type="molecule type" value="Genomic_DNA"/>
</dbReference>
<evidence type="ECO:0000256" key="3">
    <source>
        <dbReference type="ARBA" id="ARBA00022741"/>
    </source>
</evidence>
<evidence type="ECO:0000256" key="2">
    <source>
        <dbReference type="ARBA" id="ARBA00022723"/>
    </source>
</evidence>
<dbReference type="GO" id="GO:0005524">
    <property type="term" value="F:ATP binding"/>
    <property type="evidence" value="ECO:0007669"/>
    <property type="project" value="UniProtKB-KW"/>
</dbReference>
<evidence type="ECO:0000259" key="8">
    <source>
        <dbReference type="Pfam" id="PF00749"/>
    </source>
</evidence>
<dbReference type="PANTHER" id="PTHR43311:SF1">
    <property type="entry name" value="GLUTAMYL-Q TRNA(ASP) SYNTHETASE"/>
    <property type="match status" value="1"/>
</dbReference>
<keyword evidence="2" id="KW-0479">Metal-binding</keyword>
<dbReference type="OrthoDB" id="9807503at2"/>
<evidence type="ECO:0000256" key="6">
    <source>
        <dbReference type="ARBA" id="ARBA00023146"/>
    </source>
</evidence>
<dbReference type="InterPro" id="IPR014729">
    <property type="entry name" value="Rossmann-like_a/b/a_fold"/>
</dbReference>
<reference evidence="9 10" key="1">
    <citation type="submission" date="2019-02" db="EMBL/GenBank/DDBJ databases">
        <title>Deep-cultivation of Planctomycetes and their phenomic and genomic characterization uncovers novel biology.</title>
        <authorList>
            <person name="Wiegand S."/>
            <person name="Jogler M."/>
            <person name="Boedeker C."/>
            <person name="Pinto D."/>
            <person name="Vollmers J."/>
            <person name="Rivas-Marin E."/>
            <person name="Kohn T."/>
            <person name="Peeters S.H."/>
            <person name="Heuer A."/>
            <person name="Rast P."/>
            <person name="Oberbeckmann S."/>
            <person name="Bunk B."/>
            <person name="Jeske O."/>
            <person name="Meyerdierks A."/>
            <person name="Storesund J.E."/>
            <person name="Kallscheuer N."/>
            <person name="Luecker S."/>
            <person name="Lage O.M."/>
            <person name="Pohl T."/>
            <person name="Merkel B.J."/>
            <person name="Hornburger P."/>
            <person name="Mueller R.-W."/>
            <person name="Bruemmer F."/>
            <person name="Labrenz M."/>
            <person name="Spormann A.M."/>
            <person name="Op Den Camp H."/>
            <person name="Overmann J."/>
            <person name="Amann R."/>
            <person name="Jetten M.S.M."/>
            <person name="Mascher T."/>
            <person name="Medema M.H."/>
            <person name="Devos D.P."/>
            <person name="Kaster A.-K."/>
            <person name="Ovreas L."/>
            <person name="Rohde M."/>
            <person name="Galperin M.Y."/>
            <person name="Jogler C."/>
        </authorList>
    </citation>
    <scope>NUCLEOTIDE SEQUENCE [LARGE SCALE GENOMIC DNA]</scope>
    <source>
        <strain evidence="9 10">Pla108</strain>
    </source>
</reference>
<dbReference type="RefSeq" id="WP_146443559.1">
    <property type="nucleotide sequence ID" value="NZ_SJPR01000001.1"/>
</dbReference>
<dbReference type="PANTHER" id="PTHR43311">
    <property type="entry name" value="GLUTAMATE--TRNA LIGASE"/>
    <property type="match status" value="1"/>
</dbReference>
<keyword evidence="10" id="KW-1185">Reference proteome</keyword>
<evidence type="ECO:0000313" key="9">
    <source>
        <dbReference type="EMBL" id="TWU00047.1"/>
    </source>
</evidence>
<keyword evidence="3 7" id="KW-0547">Nucleotide-binding</keyword>
<dbReference type="PROSITE" id="PS00178">
    <property type="entry name" value="AA_TRNA_LIGASE_I"/>
    <property type="match status" value="1"/>
</dbReference>
<keyword evidence="7" id="KW-0648">Protein biosynthesis</keyword>
<accession>A0A5C6AKR6</accession>
<feature type="domain" description="Glutamyl/glutaminyl-tRNA synthetase class Ib catalytic" evidence="8">
    <location>
        <begin position="2"/>
        <end position="271"/>
    </location>
</feature>
<sequence>MLTRLAPSPTGALHLGNARTFLVNWALARQNGWRVLLRIEDLDGPRVKAGASEGAIEILQWLGLDWDIGPVSQTDDLTPYRAALERLVSRGLAYPCRCTRSQILAASLSAPHAGDHELRYPGTCRPAPGERIDLSRLDDPEVSWRFLTPDEPVPFNDAFAGPQSFNPQLEVGDFLVATKQCQPSYQLAVVVDDARQGVTQVVRGDDLLGCTSRQLLLYRALGLGPEPAYTHLPLVVGEDGRRLAKRHGDTRLSHYRDRGVSPERVIGLLAEWCGLGGRREMSATEFAERFELASMPSEQVVFAAVDDRWLGS</sequence>
<dbReference type="Pfam" id="PF00749">
    <property type="entry name" value="tRNA-synt_1c"/>
    <property type="match status" value="1"/>
</dbReference>
<dbReference type="GO" id="GO:0004818">
    <property type="term" value="F:glutamate-tRNA ligase activity"/>
    <property type="evidence" value="ECO:0007669"/>
    <property type="project" value="UniProtKB-EC"/>
</dbReference>
<dbReference type="InterPro" id="IPR000924">
    <property type="entry name" value="Glu/Gln-tRNA-synth"/>
</dbReference>
<keyword evidence="4" id="KW-0862">Zinc</keyword>
<organism evidence="9 10">
    <name type="scientific">Botrimarina colliarenosi</name>
    <dbReference type="NCBI Taxonomy" id="2528001"/>
    <lineage>
        <taxon>Bacteria</taxon>
        <taxon>Pseudomonadati</taxon>
        <taxon>Planctomycetota</taxon>
        <taxon>Planctomycetia</taxon>
        <taxon>Pirellulales</taxon>
        <taxon>Lacipirellulaceae</taxon>
        <taxon>Botrimarina</taxon>
    </lineage>
</organism>
<keyword evidence="5 7" id="KW-0067">ATP-binding</keyword>
<evidence type="ECO:0000256" key="1">
    <source>
        <dbReference type="ARBA" id="ARBA00022598"/>
    </source>
</evidence>
<protein>
    <submittedName>
        <fullName evidence="9">Glutamate--tRNA ligase</fullName>
        <ecNumber evidence="9">6.1.1.17</ecNumber>
    </submittedName>
</protein>
<dbReference type="InterPro" id="IPR049940">
    <property type="entry name" value="GluQ/Sye"/>
</dbReference>
<evidence type="ECO:0000256" key="5">
    <source>
        <dbReference type="ARBA" id="ARBA00022840"/>
    </source>
</evidence>
<dbReference type="GO" id="GO:0006424">
    <property type="term" value="P:glutamyl-tRNA aminoacylation"/>
    <property type="evidence" value="ECO:0007669"/>
    <property type="project" value="TreeGrafter"/>
</dbReference>
<comment type="caution">
    <text evidence="9">The sequence shown here is derived from an EMBL/GenBank/DDBJ whole genome shotgun (WGS) entry which is preliminary data.</text>
</comment>
<dbReference type="InterPro" id="IPR001412">
    <property type="entry name" value="aa-tRNA-synth_I_CS"/>
</dbReference>
<name>A0A5C6AKR6_9BACT</name>
<dbReference type="Gene3D" id="3.40.50.620">
    <property type="entry name" value="HUPs"/>
    <property type="match status" value="1"/>
</dbReference>
<dbReference type="AlphaFoldDB" id="A0A5C6AKR6"/>
<proteinExistence type="inferred from homology"/>
<evidence type="ECO:0000256" key="7">
    <source>
        <dbReference type="RuleBase" id="RU363037"/>
    </source>
</evidence>
<dbReference type="SUPFAM" id="SSF52374">
    <property type="entry name" value="Nucleotidylyl transferase"/>
    <property type="match status" value="1"/>
</dbReference>
<dbReference type="PRINTS" id="PR00987">
    <property type="entry name" value="TRNASYNTHGLU"/>
</dbReference>
<dbReference type="GO" id="GO:0005829">
    <property type="term" value="C:cytosol"/>
    <property type="evidence" value="ECO:0007669"/>
    <property type="project" value="TreeGrafter"/>
</dbReference>
<comment type="similarity">
    <text evidence="7">Belongs to the class-I aminoacyl-tRNA synthetase family.</text>
</comment>
<evidence type="ECO:0000256" key="4">
    <source>
        <dbReference type="ARBA" id="ARBA00022833"/>
    </source>
</evidence>
<keyword evidence="1 7" id="KW-0436">Ligase</keyword>
<dbReference type="InterPro" id="IPR020058">
    <property type="entry name" value="Glu/Gln-tRNA-synth_Ib_cat-dom"/>
</dbReference>
<dbReference type="Proteomes" id="UP000317421">
    <property type="component" value="Unassembled WGS sequence"/>
</dbReference>